<gene>
    <name evidence="7" type="ORF">K402DRAFT_354120</name>
</gene>
<dbReference type="AlphaFoldDB" id="A0A6G1H266"/>
<dbReference type="EMBL" id="ML977153">
    <property type="protein sequence ID" value="KAF1987265.1"/>
    <property type="molecule type" value="Genomic_DNA"/>
</dbReference>
<dbReference type="Proteomes" id="UP000800041">
    <property type="component" value="Unassembled WGS sequence"/>
</dbReference>
<evidence type="ECO:0008006" key="9">
    <source>
        <dbReference type="Google" id="ProtNLM"/>
    </source>
</evidence>
<dbReference type="GO" id="GO:0016020">
    <property type="term" value="C:membrane"/>
    <property type="evidence" value="ECO:0007669"/>
    <property type="project" value="UniProtKB-SubCell"/>
</dbReference>
<accession>A0A6G1H266</accession>
<keyword evidence="2 6" id="KW-0812">Transmembrane</keyword>
<dbReference type="OrthoDB" id="4205486at2759"/>
<evidence type="ECO:0000256" key="2">
    <source>
        <dbReference type="ARBA" id="ARBA00022692"/>
    </source>
</evidence>
<proteinExistence type="predicted"/>
<comment type="subcellular location">
    <subcellularLocation>
        <location evidence="1">Membrane</location>
        <topology evidence="1">Single-pass membrane protein</topology>
    </subcellularLocation>
</comment>
<keyword evidence="3 6" id="KW-1133">Transmembrane helix</keyword>
<evidence type="ECO:0000256" key="5">
    <source>
        <dbReference type="SAM" id="MobiDB-lite"/>
    </source>
</evidence>
<reference evidence="7" key="1">
    <citation type="journal article" date="2020" name="Stud. Mycol.">
        <title>101 Dothideomycetes genomes: a test case for predicting lifestyles and emergence of pathogens.</title>
        <authorList>
            <person name="Haridas S."/>
            <person name="Albert R."/>
            <person name="Binder M."/>
            <person name="Bloem J."/>
            <person name="Labutti K."/>
            <person name="Salamov A."/>
            <person name="Andreopoulos B."/>
            <person name="Baker S."/>
            <person name="Barry K."/>
            <person name="Bills G."/>
            <person name="Bluhm B."/>
            <person name="Cannon C."/>
            <person name="Castanera R."/>
            <person name="Culley D."/>
            <person name="Daum C."/>
            <person name="Ezra D."/>
            <person name="Gonzalez J."/>
            <person name="Henrissat B."/>
            <person name="Kuo A."/>
            <person name="Liang C."/>
            <person name="Lipzen A."/>
            <person name="Lutzoni F."/>
            <person name="Magnuson J."/>
            <person name="Mondo S."/>
            <person name="Nolan M."/>
            <person name="Ohm R."/>
            <person name="Pangilinan J."/>
            <person name="Park H.-J."/>
            <person name="Ramirez L."/>
            <person name="Alfaro M."/>
            <person name="Sun H."/>
            <person name="Tritt A."/>
            <person name="Yoshinaga Y."/>
            <person name="Zwiers L.-H."/>
            <person name="Turgeon B."/>
            <person name="Goodwin S."/>
            <person name="Spatafora J."/>
            <person name="Crous P."/>
            <person name="Grigoriev I."/>
        </authorList>
    </citation>
    <scope>NUCLEOTIDE SEQUENCE</scope>
    <source>
        <strain evidence="7">CBS 113979</strain>
    </source>
</reference>
<dbReference type="InterPro" id="IPR029208">
    <property type="entry name" value="COX14"/>
</dbReference>
<dbReference type="Pfam" id="PF14880">
    <property type="entry name" value="COX14"/>
    <property type="match status" value="1"/>
</dbReference>
<evidence type="ECO:0000313" key="8">
    <source>
        <dbReference type="Proteomes" id="UP000800041"/>
    </source>
</evidence>
<organism evidence="7 8">
    <name type="scientific">Aulographum hederae CBS 113979</name>
    <dbReference type="NCBI Taxonomy" id="1176131"/>
    <lineage>
        <taxon>Eukaryota</taxon>
        <taxon>Fungi</taxon>
        <taxon>Dikarya</taxon>
        <taxon>Ascomycota</taxon>
        <taxon>Pezizomycotina</taxon>
        <taxon>Dothideomycetes</taxon>
        <taxon>Pleosporomycetidae</taxon>
        <taxon>Aulographales</taxon>
        <taxon>Aulographaceae</taxon>
    </lineage>
</organism>
<evidence type="ECO:0000256" key="3">
    <source>
        <dbReference type="ARBA" id="ARBA00022989"/>
    </source>
</evidence>
<protein>
    <recommendedName>
        <fullName evidence="9">Cytochrome oxidase c assembly-domain-containing protein</fullName>
    </recommendedName>
</protein>
<keyword evidence="4 6" id="KW-0472">Membrane</keyword>
<evidence type="ECO:0000256" key="6">
    <source>
        <dbReference type="SAM" id="Phobius"/>
    </source>
</evidence>
<name>A0A6G1H266_9PEZI</name>
<evidence type="ECO:0000256" key="4">
    <source>
        <dbReference type="ARBA" id="ARBA00023136"/>
    </source>
</evidence>
<sequence>MPRSARDATRFTATGPFAHSKDTPSKASQITIGAPPPPGETPQQKVARLREAARRARLREEGGTTFDRVVARGRVWADRAHFVTTYTLIGLTAIGFVVGSYALVDMMLYNRRRRKEWYAEQQERHLKLLATAYEANRAGRADEDQMLLINQERARQEAELEKQNKKGMFGKMKETLWGGLSLEEQKGGKLGLAAQKAGNTLHEEVVKPVTGQESGKGLGIVKAVEEKRRPVEKTIPISKGGMLDQLGENTATAMSDKTKSWTSWITRR</sequence>
<evidence type="ECO:0000313" key="7">
    <source>
        <dbReference type="EMBL" id="KAF1987265.1"/>
    </source>
</evidence>
<keyword evidence="8" id="KW-1185">Reference proteome</keyword>
<evidence type="ECO:0000256" key="1">
    <source>
        <dbReference type="ARBA" id="ARBA00004167"/>
    </source>
</evidence>
<feature type="region of interest" description="Disordered" evidence="5">
    <location>
        <begin position="1"/>
        <end position="44"/>
    </location>
</feature>
<feature type="transmembrane region" description="Helical" evidence="6">
    <location>
        <begin position="83"/>
        <end position="104"/>
    </location>
</feature>